<dbReference type="InterPro" id="IPR002634">
    <property type="entry name" value="BolA"/>
</dbReference>
<organism evidence="2 3">
    <name type="scientific">Ceratodon purpureus</name>
    <name type="common">Fire moss</name>
    <name type="synonym">Dicranum purpureum</name>
    <dbReference type="NCBI Taxonomy" id="3225"/>
    <lineage>
        <taxon>Eukaryota</taxon>
        <taxon>Viridiplantae</taxon>
        <taxon>Streptophyta</taxon>
        <taxon>Embryophyta</taxon>
        <taxon>Bryophyta</taxon>
        <taxon>Bryophytina</taxon>
        <taxon>Bryopsida</taxon>
        <taxon>Dicranidae</taxon>
        <taxon>Pseudoditrichales</taxon>
        <taxon>Ditrichaceae</taxon>
        <taxon>Ceratodon</taxon>
    </lineage>
</organism>
<gene>
    <name evidence="2" type="ORF">KC19_11G172400</name>
</gene>
<dbReference type="PANTHER" id="PTHR46230:SF3">
    <property type="entry name" value="SUFE-LIKE PROTEIN 1, CHLOROPLASTIC_MITOCHONDRIAL"/>
    <property type="match status" value="1"/>
</dbReference>
<protein>
    <submittedName>
        <fullName evidence="2">Uncharacterized protein</fullName>
    </submittedName>
</protein>
<name>A0A8T0GJV7_CERPU</name>
<evidence type="ECO:0000313" key="2">
    <source>
        <dbReference type="EMBL" id="KAG0558008.1"/>
    </source>
</evidence>
<dbReference type="GO" id="GO:0016226">
    <property type="term" value="P:iron-sulfur cluster assembly"/>
    <property type="evidence" value="ECO:0007669"/>
    <property type="project" value="TreeGrafter"/>
</dbReference>
<dbReference type="Pfam" id="PF01722">
    <property type="entry name" value="BolA"/>
    <property type="match status" value="1"/>
</dbReference>
<proteinExistence type="inferred from homology"/>
<dbReference type="Gene3D" id="3.10.20.90">
    <property type="entry name" value="Phosphatidylinositol 3-kinase Catalytic Subunit, Chain A, domain 1"/>
    <property type="match status" value="1"/>
</dbReference>
<sequence>MFAFRNAFKLAPSRTHGVRILHQVATASSMSMASGNPPAAKAAPTKHLIERKLTEGLAPALLQVEDVSHQHAGHAGAPKGSSETHFNVTVVSEQFQGRSLLKRHRLVYDLLQEELQHGGVHALSLNTKTPAEQIKRGDSRFGYEVKKDQKDKPLCETCEAEREKPLKQKRNLKTK</sequence>
<dbReference type="Proteomes" id="UP000822688">
    <property type="component" value="Chromosome 11"/>
</dbReference>
<dbReference type="PANTHER" id="PTHR46230">
    <property type="match status" value="1"/>
</dbReference>
<evidence type="ECO:0000313" key="3">
    <source>
        <dbReference type="Proteomes" id="UP000822688"/>
    </source>
</evidence>
<dbReference type="InterPro" id="IPR036065">
    <property type="entry name" value="BolA-like_sf"/>
</dbReference>
<comment type="caution">
    <text evidence="2">The sequence shown here is derived from an EMBL/GenBank/DDBJ whole genome shotgun (WGS) entry which is preliminary data.</text>
</comment>
<comment type="similarity">
    <text evidence="1">Belongs to the BolA/IbaG family.</text>
</comment>
<evidence type="ECO:0000256" key="1">
    <source>
        <dbReference type="RuleBase" id="RU003860"/>
    </source>
</evidence>
<keyword evidence="3" id="KW-1185">Reference proteome</keyword>
<dbReference type="EMBL" id="CM026432">
    <property type="protein sequence ID" value="KAG0558008.1"/>
    <property type="molecule type" value="Genomic_DNA"/>
</dbReference>
<dbReference type="SUPFAM" id="SSF82657">
    <property type="entry name" value="BolA-like"/>
    <property type="match status" value="1"/>
</dbReference>
<accession>A0A8T0GJV7</accession>
<reference evidence="2 3" key="1">
    <citation type="submission" date="2020-06" db="EMBL/GenBank/DDBJ databases">
        <title>WGS assembly of Ceratodon purpureus strain R40.</title>
        <authorList>
            <person name="Carey S.B."/>
            <person name="Jenkins J."/>
            <person name="Shu S."/>
            <person name="Lovell J.T."/>
            <person name="Sreedasyam A."/>
            <person name="Maumus F."/>
            <person name="Tiley G.P."/>
            <person name="Fernandez-Pozo N."/>
            <person name="Barry K."/>
            <person name="Chen C."/>
            <person name="Wang M."/>
            <person name="Lipzen A."/>
            <person name="Daum C."/>
            <person name="Saski C.A."/>
            <person name="Payton A.C."/>
            <person name="Mcbreen J.C."/>
            <person name="Conrad R.E."/>
            <person name="Kollar L.M."/>
            <person name="Olsson S."/>
            <person name="Huttunen S."/>
            <person name="Landis J.B."/>
            <person name="Wickett N.J."/>
            <person name="Johnson M.G."/>
            <person name="Rensing S.A."/>
            <person name="Grimwood J."/>
            <person name="Schmutz J."/>
            <person name="Mcdaniel S.F."/>
        </authorList>
    </citation>
    <scope>NUCLEOTIDE SEQUENCE [LARGE SCALE GENOMIC DNA]</scope>
    <source>
        <strain evidence="2 3">R40</strain>
    </source>
</reference>
<dbReference type="AlphaFoldDB" id="A0A8T0GJV7"/>